<dbReference type="GO" id="GO:0005921">
    <property type="term" value="C:gap junction"/>
    <property type="evidence" value="ECO:0007669"/>
    <property type="project" value="UniProtKB-UniRule"/>
</dbReference>
<evidence type="ECO:0000256" key="2">
    <source>
        <dbReference type="ARBA" id="ARBA00022448"/>
    </source>
</evidence>
<dbReference type="OrthoDB" id="5867527at2759"/>
<gene>
    <name evidence="9" type="primary">inx</name>
    <name evidence="11" type="ORF">GPM918_LOCUS22954</name>
    <name evidence="10" type="ORF">OVA965_LOCUS18003</name>
    <name evidence="13" type="ORF">SRO942_LOCUS22953</name>
    <name evidence="12" type="ORF">TMI583_LOCUS18018</name>
</gene>
<keyword evidence="8 9" id="KW-0407">Ion channel</keyword>
<evidence type="ECO:0000256" key="5">
    <source>
        <dbReference type="ARBA" id="ARBA00022989"/>
    </source>
</evidence>
<dbReference type="Proteomes" id="UP000682733">
    <property type="component" value="Unassembled WGS sequence"/>
</dbReference>
<keyword evidence="2 9" id="KW-0813">Transport</keyword>
<dbReference type="PANTHER" id="PTHR11893">
    <property type="entry name" value="INNEXIN"/>
    <property type="match status" value="1"/>
</dbReference>
<dbReference type="Proteomes" id="UP000681722">
    <property type="component" value="Unassembled WGS sequence"/>
</dbReference>
<dbReference type="GO" id="GO:0005243">
    <property type="term" value="F:gap junction channel activity"/>
    <property type="evidence" value="ECO:0007669"/>
    <property type="project" value="TreeGrafter"/>
</dbReference>
<evidence type="ECO:0000256" key="7">
    <source>
        <dbReference type="ARBA" id="ARBA00023136"/>
    </source>
</evidence>
<dbReference type="EMBL" id="CAJNOQ010008021">
    <property type="protein sequence ID" value="CAF1186070.1"/>
    <property type="molecule type" value="Genomic_DNA"/>
</dbReference>
<dbReference type="Proteomes" id="UP000677228">
    <property type="component" value="Unassembled WGS sequence"/>
</dbReference>
<evidence type="ECO:0000313" key="12">
    <source>
        <dbReference type="EMBL" id="CAF3837458.1"/>
    </source>
</evidence>
<accession>A0A814VBZ5</accession>
<keyword evidence="14" id="KW-1185">Reference proteome</keyword>
<dbReference type="EMBL" id="CAJOBA010008831">
    <property type="protein sequence ID" value="CAF3837458.1"/>
    <property type="molecule type" value="Genomic_DNA"/>
</dbReference>
<evidence type="ECO:0000313" key="11">
    <source>
        <dbReference type="EMBL" id="CAF1186070.1"/>
    </source>
</evidence>
<evidence type="ECO:0000313" key="14">
    <source>
        <dbReference type="Proteomes" id="UP000663829"/>
    </source>
</evidence>
<evidence type="ECO:0000313" key="13">
    <source>
        <dbReference type="EMBL" id="CAF3950316.1"/>
    </source>
</evidence>
<dbReference type="PROSITE" id="PS51013">
    <property type="entry name" value="PANNEXIN"/>
    <property type="match status" value="1"/>
</dbReference>
<comment type="subcellular location">
    <subcellularLocation>
        <location evidence="1 9">Cell membrane</location>
        <topology evidence="1 9">Multi-pass membrane protein</topology>
    </subcellularLocation>
</comment>
<comment type="similarity">
    <text evidence="9">Belongs to the pannexin family.</text>
</comment>
<evidence type="ECO:0000256" key="3">
    <source>
        <dbReference type="ARBA" id="ARBA00022475"/>
    </source>
</evidence>
<keyword evidence="5 9" id="KW-1133">Transmembrane helix</keyword>
<feature type="transmembrane region" description="Helical" evidence="9">
    <location>
        <begin position="184"/>
        <end position="204"/>
    </location>
</feature>
<evidence type="ECO:0000256" key="1">
    <source>
        <dbReference type="ARBA" id="ARBA00004651"/>
    </source>
</evidence>
<dbReference type="EMBL" id="CAJNOK010008812">
    <property type="protein sequence ID" value="CAF1073386.1"/>
    <property type="molecule type" value="Genomic_DNA"/>
</dbReference>
<protein>
    <recommendedName>
        <fullName evidence="9">Innexin</fullName>
    </recommendedName>
</protein>
<evidence type="ECO:0000256" key="8">
    <source>
        <dbReference type="ARBA" id="ARBA00023303"/>
    </source>
</evidence>
<name>A0A814VBZ5_9BILA</name>
<proteinExistence type="inferred from homology"/>
<organism evidence="11 14">
    <name type="scientific">Didymodactylos carnosus</name>
    <dbReference type="NCBI Taxonomy" id="1234261"/>
    <lineage>
        <taxon>Eukaryota</taxon>
        <taxon>Metazoa</taxon>
        <taxon>Spiralia</taxon>
        <taxon>Gnathifera</taxon>
        <taxon>Rotifera</taxon>
        <taxon>Eurotatoria</taxon>
        <taxon>Bdelloidea</taxon>
        <taxon>Philodinida</taxon>
        <taxon>Philodinidae</taxon>
        <taxon>Didymodactylos</taxon>
    </lineage>
</organism>
<feature type="transmembrane region" description="Helical" evidence="9">
    <location>
        <begin position="281"/>
        <end position="304"/>
    </location>
</feature>
<dbReference type="InterPro" id="IPR000990">
    <property type="entry name" value="Innexin"/>
</dbReference>
<sequence>MLFDIVSSTKRLGVENITDEDFSDRLSSTYTVILLGVIVSCVTVGIYVGTPIECLTSTDLPGNHKEYVESYCWIYYTYHISAEQSLTRDTVRQYRTNYYFWTPFIYTFCALCFYSGSLFWQSFGQRATFDIPRLLKTLVKLKIPNFDRHKTFLEIANHYDKVYNYEKIMEPTLHSYMKRLLSKCSFFAGSGYLTWIYFVMKFIYLSNGILQFYFLNKLLGFKYYTFGIDFLTSLIRDEQYKVLKYFPRITFCDYQLRTVGDNIVNNTVQCVLPMNMFNERLFLLLWFWFIFVIVITGINIIYWLTIMSYRGRHREIKRHLRICAKLEFNKKKNVDIKHLLDIFIDDYLRGDGILFVKLIQKNAGIVVAGEMVSVLWEKFKTKQQLSSVKIQNRDKHDDDDDQQYLLQKPIQSIKIFSSNGNSHIIDDKEE</sequence>
<keyword evidence="4 9" id="KW-0812">Transmembrane</keyword>
<dbReference type="Pfam" id="PF00876">
    <property type="entry name" value="Innexin"/>
    <property type="match status" value="1"/>
</dbReference>
<keyword evidence="3" id="KW-1003">Cell membrane</keyword>
<evidence type="ECO:0000313" key="10">
    <source>
        <dbReference type="EMBL" id="CAF1073386.1"/>
    </source>
</evidence>
<evidence type="ECO:0000256" key="4">
    <source>
        <dbReference type="ARBA" id="ARBA00022692"/>
    </source>
</evidence>
<dbReference type="AlphaFoldDB" id="A0A814VBZ5"/>
<comment type="caution">
    <text evidence="11">The sequence shown here is derived from an EMBL/GenBank/DDBJ whole genome shotgun (WGS) entry which is preliminary data.</text>
</comment>
<dbReference type="GO" id="GO:0005886">
    <property type="term" value="C:plasma membrane"/>
    <property type="evidence" value="ECO:0007669"/>
    <property type="project" value="UniProtKB-SubCell"/>
</dbReference>
<dbReference type="PRINTS" id="PR01262">
    <property type="entry name" value="INNEXIN"/>
</dbReference>
<evidence type="ECO:0000256" key="9">
    <source>
        <dbReference type="RuleBase" id="RU010713"/>
    </source>
</evidence>
<dbReference type="GO" id="GO:0034220">
    <property type="term" value="P:monoatomic ion transmembrane transport"/>
    <property type="evidence" value="ECO:0007669"/>
    <property type="project" value="UniProtKB-KW"/>
</dbReference>
<dbReference type="PANTHER" id="PTHR11893:SF36">
    <property type="entry name" value="INNEXIN-5"/>
    <property type="match status" value="1"/>
</dbReference>
<feature type="transmembrane region" description="Helical" evidence="9">
    <location>
        <begin position="98"/>
        <end position="120"/>
    </location>
</feature>
<evidence type="ECO:0000256" key="6">
    <source>
        <dbReference type="ARBA" id="ARBA00023065"/>
    </source>
</evidence>
<reference evidence="11" key="1">
    <citation type="submission" date="2021-02" db="EMBL/GenBank/DDBJ databases">
        <authorList>
            <person name="Nowell W R."/>
        </authorList>
    </citation>
    <scope>NUCLEOTIDE SEQUENCE</scope>
</reference>
<comment type="function">
    <text evidence="9">Structural component of the gap junctions.</text>
</comment>
<keyword evidence="7 9" id="KW-0472">Membrane</keyword>
<feature type="transmembrane region" description="Helical" evidence="9">
    <location>
        <begin position="30"/>
        <end position="50"/>
    </location>
</feature>
<dbReference type="EMBL" id="CAJOBC010008022">
    <property type="protein sequence ID" value="CAF3950316.1"/>
    <property type="molecule type" value="Genomic_DNA"/>
</dbReference>
<dbReference type="Proteomes" id="UP000663829">
    <property type="component" value="Unassembled WGS sequence"/>
</dbReference>
<keyword evidence="6 9" id="KW-0406">Ion transport</keyword>